<reference evidence="1" key="1">
    <citation type="journal article" date="2014" name="Front. Microbiol.">
        <title>High frequency of phylogenetically diverse reductive dehalogenase-homologous genes in deep subseafloor sedimentary metagenomes.</title>
        <authorList>
            <person name="Kawai M."/>
            <person name="Futagami T."/>
            <person name="Toyoda A."/>
            <person name="Takaki Y."/>
            <person name="Nishi S."/>
            <person name="Hori S."/>
            <person name="Arai W."/>
            <person name="Tsubouchi T."/>
            <person name="Morono Y."/>
            <person name="Uchiyama I."/>
            <person name="Ito T."/>
            <person name="Fujiyama A."/>
            <person name="Inagaki F."/>
            <person name="Takami H."/>
        </authorList>
    </citation>
    <scope>NUCLEOTIDE SEQUENCE</scope>
    <source>
        <strain evidence="1">Expedition CK06-06</strain>
    </source>
</reference>
<dbReference type="EMBL" id="BARU01006839">
    <property type="protein sequence ID" value="GAH37621.1"/>
    <property type="molecule type" value="Genomic_DNA"/>
</dbReference>
<dbReference type="AlphaFoldDB" id="X1EW68"/>
<accession>X1EW68</accession>
<proteinExistence type="predicted"/>
<sequence>MSKTKDLSGVEIRIGLSAKDLISAIKKLNGEDREFLVENLLAATNPEYLESIKEARKNYKQGRTISHNDEK</sequence>
<name>X1EW68_9ZZZZ</name>
<comment type="caution">
    <text evidence="1">The sequence shown here is derived from an EMBL/GenBank/DDBJ whole genome shotgun (WGS) entry which is preliminary data.</text>
</comment>
<gene>
    <name evidence="1" type="ORF">S03H2_13472</name>
</gene>
<organism evidence="1">
    <name type="scientific">marine sediment metagenome</name>
    <dbReference type="NCBI Taxonomy" id="412755"/>
    <lineage>
        <taxon>unclassified sequences</taxon>
        <taxon>metagenomes</taxon>
        <taxon>ecological metagenomes</taxon>
    </lineage>
</organism>
<evidence type="ECO:0000313" key="1">
    <source>
        <dbReference type="EMBL" id="GAH37621.1"/>
    </source>
</evidence>
<protein>
    <submittedName>
        <fullName evidence="1">Uncharacterized protein</fullName>
    </submittedName>
</protein>